<evidence type="ECO:0000256" key="1">
    <source>
        <dbReference type="SAM" id="Phobius"/>
    </source>
</evidence>
<organism evidence="2 3">
    <name type="scientific">Candidatus Woesebacteria bacterium RBG_16_36_11</name>
    <dbReference type="NCBI Taxonomy" id="1802481"/>
    <lineage>
        <taxon>Bacteria</taxon>
        <taxon>Candidatus Woeseibacteriota</taxon>
    </lineage>
</organism>
<dbReference type="Proteomes" id="UP000178533">
    <property type="component" value="Unassembled WGS sequence"/>
</dbReference>
<accession>A0A1F7X723</accession>
<reference evidence="2 3" key="1">
    <citation type="journal article" date="2016" name="Nat. Commun.">
        <title>Thousands of microbial genomes shed light on interconnected biogeochemical processes in an aquifer system.</title>
        <authorList>
            <person name="Anantharaman K."/>
            <person name="Brown C.T."/>
            <person name="Hug L.A."/>
            <person name="Sharon I."/>
            <person name="Castelle C.J."/>
            <person name="Probst A.J."/>
            <person name="Thomas B.C."/>
            <person name="Singh A."/>
            <person name="Wilkins M.J."/>
            <person name="Karaoz U."/>
            <person name="Brodie E.L."/>
            <person name="Williams K.H."/>
            <person name="Hubbard S.S."/>
            <person name="Banfield J.F."/>
        </authorList>
    </citation>
    <scope>NUCLEOTIDE SEQUENCE [LARGE SCALE GENOMIC DNA]</scope>
</reference>
<comment type="caution">
    <text evidence="2">The sequence shown here is derived from an EMBL/GenBank/DDBJ whole genome shotgun (WGS) entry which is preliminary data.</text>
</comment>
<gene>
    <name evidence="2" type="ORF">A2W13_00190</name>
</gene>
<keyword evidence="1" id="KW-0812">Transmembrane</keyword>
<protein>
    <submittedName>
        <fullName evidence="2">Uncharacterized protein</fullName>
    </submittedName>
</protein>
<dbReference type="EMBL" id="MGFT01000034">
    <property type="protein sequence ID" value="OGM10866.1"/>
    <property type="molecule type" value="Genomic_DNA"/>
</dbReference>
<evidence type="ECO:0000313" key="2">
    <source>
        <dbReference type="EMBL" id="OGM10866.1"/>
    </source>
</evidence>
<evidence type="ECO:0000313" key="3">
    <source>
        <dbReference type="Proteomes" id="UP000178533"/>
    </source>
</evidence>
<feature type="transmembrane region" description="Helical" evidence="1">
    <location>
        <begin position="12"/>
        <end position="33"/>
    </location>
</feature>
<keyword evidence="1" id="KW-1133">Transmembrane helix</keyword>
<name>A0A1F7X723_9BACT</name>
<dbReference type="AlphaFoldDB" id="A0A1F7X723"/>
<keyword evidence="1" id="KW-0472">Membrane</keyword>
<sequence length="111" mass="12703">MSKKLSREKKYYIFLSFSIIFLLLAIFFVYMVGRVGGYPKMLLVRGCLKSSQCISTTCCMLGRVDNTLYPFNRYGFKNPKKVLNGRSPSCEEQCPGVTIPVQCDMFLCEIK</sequence>
<proteinExistence type="predicted"/>